<keyword evidence="2" id="KW-1185">Reference proteome</keyword>
<dbReference type="RefSeq" id="WP_344133084.1">
    <property type="nucleotide sequence ID" value="NZ_BAAALT010000109.1"/>
</dbReference>
<accession>A0ABN2M7Y1</accession>
<dbReference type="Proteomes" id="UP001500218">
    <property type="component" value="Unassembled WGS sequence"/>
</dbReference>
<organism evidence="1 2">
    <name type="scientific">Luedemannella flava</name>
    <dbReference type="NCBI Taxonomy" id="349316"/>
    <lineage>
        <taxon>Bacteria</taxon>
        <taxon>Bacillati</taxon>
        <taxon>Actinomycetota</taxon>
        <taxon>Actinomycetes</taxon>
        <taxon>Micromonosporales</taxon>
        <taxon>Micromonosporaceae</taxon>
        <taxon>Luedemannella</taxon>
    </lineage>
</organism>
<evidence type="ECO:0000313" key="2">
    <source>
        <dbReference type="Proteomes" id="UP001500218"/>
    </source>
</evidence>
<proteinExistence type="predicted"/>
<gene>
    <name evidence="1" type="ORF">GCM10009682_36010</name>
</gene>
<protein>
    <submittedName>
        <fullName evidence="1">Uncharacterized protein</fullName>
    </submittedName>
</protein>
<dbReference type="EMBL" id="BAAALT010000109">
    <property type="protein sequence ID" value="GAA1811348.1"/>
    <property type="molecule type" value="Genomic_DNA"/>
</dbReference>
<reference evidence="1 2" key="1">
    <citation type="journal article" date="2019" name="Int. J. Syst. Evol. Microbiol.">
        <title>The Global Catalogue of Microorganisms (GCM) 10K type strain sequencing project: providing services to taxonomists for standard genome sequencing and annotation.</title>
        <authorList>
            <consortium name="The Broad Institute Genomics Platform"/>
            <consortium name="The Broad Institute Genome Sequencing Center for Infectious Disease"/>
            <person name="Wu L."/>
            <person name="Ma J."/>
        </authorList>
    </citation>
    <scope>NUCLEOTIDE SEQUENCE [LARGE SCALE GENOMIC DNA]</scope>
    <source>
        <strain evidence="1 2">JCM 13250</strain>
    </source>
</reference>
<sequence length="148" mass="15189">MAEQVIELGEQVYAGSGPAGTPFAWRRPVRVLAAVLCLAGGAVAVEETDATYLYVVPPGVGDDELVADILTGEDRWIIGSDGRHVFVWAADGSVCRHDLMGTAGITSATSLPGFSGDDGGTLVNAGPLLVAGRNAGGTMTVTAFDRRA</sequence>
<comment type="caution">
    <text evidence="1">The sequence shown here is derived from an EMBL/GenBank/DDBJ whole genome shotgun (WGS) entry which is preliminary data.</text>
</comment>
<evidence type="ECO:0000313" key="1">
    <source>
        <dbReference type="EMBL" id="GAA1811348.1"/>
    </source>
</evidence>
<name>A0ABN2M7Y1_9ACTN</name>